<evidence type="ECO:0000313" key="3">
    <source>
        <dbReference type="Proteomes" id="UP000673691"/>
    </source>
</evidence>
<dbReference type="PANTHER" id="PTHR11941:SF171">
    <property type="entry name" value="SD19268P"/>
    <property type="match status" value="1"/>
</dbReference>
<reference evidence="2 3" key="1">
    <citation type="journal article" name="Sci. Rep.">
        <title>Genome-scale phylogenetic analyses confirm Olpidium as the closest living zoosporic fungus to the non-flagellated, terrestrial fungi.</title>
        <authorList>
            <person name="Chang Y."/>
            <person name="Rochon D."/>
            <person name="Sekimoto S."/>
            <person name="Wang Y."/>
            <person name="Chovatia M."/>
            <person name="Sandor L."/>
            <person name="Salamov A."/>
            <person name="Grigoriev I.V."/>
            <person name="Stajich J.E."/>
            <person name="Spatafora J.W."/>
        </authorList>
    </citation>
    <scope>NUCLEOTIDE SEQUENCE [LARGE SCALE GENOMIC DNA]</scope>
    <source>
        <strain evidence="2">S191</strain>
    </source>
</reference>
<sequence length="145" mass="15543">MNALPRLLLLVSRPGAGRLVPKGPASVLRSLLPRNDARSPRHLFSSGRGPALKEAAAAATPVDGGPPECYVVELVGDDKGIVVLTLNRPAARNALSRRMVAEFYRSLEAIKRSQDARVVIVKSEVDNVFCAGADLKVPCFSQTQK</sequence>
<dbReference type="Proteomes" id="UP000673691">
    <property type="component" value="Unassembled WGS sequence"/>
</dbReference>
<dbReference type="GO" id="GO:0006635">
    <property type="term" value="P:fatty acid beta-oxidation"/>
    <property type="evidence" value="ECO:0007669"/>
    <property type="project" value="TreeGrafter"/>
</dbReference>
<dbReference type="Pfam" id="PF00378">
    <property type="entry name" value="ECH_1"/>
    <property type="match status" value="1"/>
</dbReference>
<dbReference type="GO" id="GO:0005739">
    <property type="term" value="C:mitochondrion"/>
    <property type="evidence" value="ECO:0007669"/>
    <property type="project" value="TreeGrafter"/>
</dbReference>
<dbReference type="InterPro" id="IPR001753">
    <property type="entry name" value="Enoyl-CoA_hydra/iso"/>
</dbReference>
<name>A0A8H7ZT39_9FUNG</name>
<comment type="caution">
    <text evidence="2">The sequence shown here is derived from an EMBL/GenBank/DDBJ whole genome shotgun (WGS) entry which is preliminary data.</text>
</comment>
<accession>A0A8H7ZT39</accession>
<feature type="non-terminal residue" evidence="2">
    <location>
        <position position="145"/>
    </location>
</feature>
<evidence type="ECO:0000256" key="1">
    <source>
        <dbReference type="ARBA" id="ARBA00005254"/>
    </source>
</evidence>
<dbReference type="AlphaFoldDB" id="A0A8H7ZT39"/>
<gene>
    <name evidence="2" type="ORF">BJ554DRAFT_732</name>
</gene>
<proteinExistence type="inferred from homology"/>
<comment type="similarity">
    <text evidence="1">Belongs to the enoyl-CoA hydratase/isomerase family.</text>
</comment>
<dbReference type="CDD" id="cd06558">
    <property type="entry name" value="crotonase-like"/>
    <property type="match status" value="1"/>
</dbReference>
<dbReference type="PANTHER" id="PTHR11941">
    <property type="entry name" value="ENOYL-COA HYDRATASE-RELATED"/>
    <property type="match status" value="1"/>
</dbReference>
<dbReference type="OrthoDB" id="410701at2759"/>
<dbReference type="EMBL" id="JAEFCI010007631">
    <property type="protein sequence ID" value="KAG5458954.1"/>
    <property type="molecule type" value="Genomic_DNA"/>
</dbReference>
<protein>
    <submittedName>
        <fullName evidence="2">Uncharacterized protein</fullName>
    </submittedName>
</protein>
<dbReference type="SUPFAM" id="SSF52096">
    <property type="entry name" value="ClpP/crotonase"/>
    <property type="match status" value="1"/>
</dbReference>
<organism evidence="2 3">
    <name type="scientific">Olpidium bornovanus</name>
    <dbReference type="NCBI Taxonomy" id="278681"/>
    <lineage>
        <taxon>Eukaryota</taxon>
        <taxon>Fungi</taxon>
        <taxon>Fungi incertae sedis</taxon>
        <taxon>Olpidiomycota</taxon>
        <taxon>Olpidiomycotina</taxon>
        <taxon>Olpidiomycetes</taxon>
        <taxon>Olpidiales</taxon>
        <taxon>Olpidiaceae</taxon>
        <taxon>Olpidium</taxon>
    </lineage>
</organism>
<keyword evidence="3" id="KW-1185">Reference proteome</keyword>
<evidence type="ECO:0000313" key="2">
    <source>
        <dbReference type="EMBL" id="KAG5458954.1"/>
    </source>
</evidence>
<dbReference type="Gene3D" id="3.90.226.10">
    <property type="entry name" value="2-enoyl-CoA Hydratase, Chain A, domain 1"/>
    <property type="match status" value="1"/>
</dbReference>
<dbReference type="InterPro" id="IPR029045">
    <property type="entry name" value="ClpP/crotonase-like_dom_sf"/>
</dbReference>